<evidence type="ECO:0000313" key="12">
    <source>
        <dbReference type="EMBL" id="CAA6812258.1"/>
    </source>
</evidence>
<dbReference type="InterPro" id="IPR023674">
    <property type="entry name" value="Ribosomal_uL1-like"/>
</dbReference>
<dbReference type="HAMAP" id="MF_01318_B">
    <property type="entry name" value="Ribosomal_uL1_B"/>
    <property type="match status" value="1"/>
</dbReference>
<keyword evidence="3 10" id="KW-0820">tRNA-binding</keyword>
<dbReference type="GO" id="GO:0003735">
    <property type="term" value="F:structural constituent of ribosome"/>
    <property type="evidence" value="ECO:0007669"/>
    <property type="project" value="InterPro"/>
</dbReference>
<dbReference type="NCBIfam" id="TIGR01169">
    <property type="entry name" value="rplA_bact"/>
    <property type="match status" value="1"/>
</dbReference>
<dbReference type="PANTHER" id="PTHR36427">
    <property type="entry name" value="54S RIBOSOMAL PROTEIN L1, MITOCHONDRIAL"/>
    <property type="match status" value="1"/>
</dbReference>
<dbReference type="InterPro" id="IPR005878">
    <property type="entry name" value="Ribosom_uL1_bac-type"/>
</dbReference>
<dbReference type="FunFam" id="3.40.50.790:FF:000001">
    <property type="entry name" value="50S ribosomal protein L1"/>
    <property type="match status" value="1"/>
</dbReference>
<comment type="similarity">
    <text evidence="1 10 11">Belongs to the universal ribosomal protein uL1 family.</text>
</comment>
<keyword evidence="6 10" id="KW-0694">RNA-binding</keyword>
<evidence type="ECO:0000256" key="4">
    <source>
        <dbReference type="ARBA" id="ARBA00022730"/>
    </source>
</evidence>
<comment type="subunit">
    <text evidence="10">Part of the 50S ribosomal subunit.</text>
</comment>
<organism evidence="12">
    <name type="scientific">uncultured Sulfurovum sp</name>
    <dbReference type="NCBI Taxonomy" id="269237"/>
    <lineage>
        <taxon>Bacteria</taxon>
        <taxon>Pseudomonadati</taxon>
        <taxon>Campylobacterota</taxon>
        <taxon>Epsilonproteobacteria</taxon>
        <taxon>Campylobacterales</taxon>
        <taxon>Sulfurovaceae</taxon>
        <taxon>Sulfurovum</taxon>
        <taxon>environmental samples</taxon>
    </lineage>
</organism>
<dbReference type="PIRSF" id="PIRSF002155">
    <property type="entry name" value="Ribosomal_L1"/>
    <property type="match status" value="1"/>
</dbReference>
<evidence type="ECO:0000256" key="2">
    <source>
        <dbReference type="ARBA" id="ARBA00022491"/>
    </source>
</evidence>
<dbReference type="PANTHER" id="PTHR36427:SF3">
    <property type="entry name" value="LARGE RIBOSOMAL SUBUNIT PROTEIN UL1M"/>
    <property type="match status" value="1"/>
</dbReference>
<dbReference type="GO" id="GO:0022625">
    <property type="term" value="C:cytosolic large ribosomal subunit"/>
    <property type="evidence" value="ECO:0007669"/>
    <property type="project" value="TreeGrafter"/>
</dbReference>
<keyword evidence="8 10" id="KW-0687">Ribonucleoprotein</keyword>
<evidence type="ECO:0000256" key="3">
    <source>
        <dbReference type="ARBA" id="ARBA00022555"/>
    </source>
</evidence>
<sequence>MAKKPSKRREALLQKVDVTKEYGVDEAMETLSGLKSAKFDETVEVALNLNVDPRHADQMVRGSVVLPHGTGKKVRVAVFAKDAKADEAKAAGADIVGAADLIEEIQAGNINFDTVISTPDMMGVLGKVARILGPKGLMPNPKTGTVTMDVTKAVTEAKAGKVNFRVDKKGNIHAGIGKVSFGKDKIKENFIMLLETVNKAKPASAKGRYISNAAISLTMSPAVTLDTSEVMDIK</sequence>
<comment type="function">
    <text evidence="10">Protein L1 is also a translational repressor protein, it controls the translation of the L11 operon by binding to its mRNA.</text>
</comment>
<dbReference type="EMBL" id="CACVAS010000058">
    <property type="protein sequence ID" value="CAA6812258.1"/>
    <property type="molecule type" value="Genomic_DNA"/>
</dbReference>
<dbReference type="AlphaFoldDB" id="A0A6S6SPF2"/>
<protein>
    <recommendedName>
        <fullName evidence="9 10">Large ribosomal subunit protein uL1</fullName>
    </recommendedName>
</protein>
<dbReference type="Gene3D" id="3.30.190.20">
    <property type="match status" value="1"/>
</dbReference>
<reference evidence="12" key="1">
    <citation type="submission" date="2020-01" db="EMBL/GenBank/DDBJ databases">
        <authorList>
            <person name="Meier V. D."/>
            <person name="Meier V D."/>
        </authorList>
    </citation>
    <scope>NUCLEOTIDE SEQUENCE</scope>
    <source>
        <strain evidence="12">HLG_WM_MAG_01</strain>
    </source>
</reference>
<dbReference type="InterPro" id="IPR028364">
    <property type="entry name" value="Ribosomal_uL1/biogenesis"/>
</dbReference>
<dbReference type="InterPro" id="IPR023673">
    <property type="entry name" value="Ribosomal_uL1_CS"/>
</dbReference>
<dbReference type="InterPro" id="IPR002143">
    <property type="entry name" value="Ribosomal_uL1"/>
</dbReference>
<evidence type="ECO:0000256" key="1">
    <source>
        <dbReference type="ARBA" id="ARBA00010531"/>
    </source>
</evidence>
<dbReference type="InterPro" id="IPR016095">
    <property type="entry name" value="Ribosomal_uL1_3-a/b-sand"/>
</dbReference>
<keyword evidence="7 10" id="KW-0689">Ribosomal protein</keyword>
<dbReference type="Pfam" id="PF00687">
    <property type="entry name" value="Ribosomal_L1"/>
    <property type="match status" value="1"/>
</dbReference>
<evidence type="ECO:0000256" key="9">
    <source>
        <dbReference type="ARBA" id="ARBA00035241"/>
    </source>
</evidence>
<dbReference type="GO" id="GO:0006412">
    <property type="term" value="P:translation"/>
    <property type="evidence" value="ECO:0007669"/>
    <property type="project" value="UniProtKB-UniRule"/>
</dbReference>
<dbReference type="SUPFAM" id="SSF56808">
    <property type="entry name" value="Ribosomal protein L1"/>
    <property type="match status" value="1"/>
</dbReference>
<name>A0A6S6SPF2_9BACT</name>
<dbReference type="GO" id="GO:0019843">
    <property type="term" value="F:rRNA binding"/>
    <property type="evidence" value="ECO:0007669"/>
    <property type="project" value="UniProtKB-UniRule"/>
</dbReference>
<comment type="function">
    <text evidence="10">Binds directly to 23S rRNA. The L1 stalk is quite mobile in the ribosome, and is involved in E site tRNA release.</text>
</comment>
<dbReference type="PROSITE" id="PS01199">
    <property type="entry name" value="RIBOSOMAL_L1"/>
    <property type="match status" value="1"/>
</dbReference>
<keyword evidence="4 10" id="KW-0699">rRNA-binding</keyword>
<dbReference type="CDD" id="cd00403">
    <property type="entry name" value="Ribosomal_L1"/>
    <property type="match status" value="1"/>
</dbReference>
<dbReference type="Gene3D" id="3.40.50.790">
    <property type="match status" value="1"/>
</dbReference>
<evidence type="ECO:0000256" key="6">
    <source>
        <dbReference type="ARBA" id="ARBA00022884"/>
    </source>
</evidence>
<dbReference type="GO" id="GO:0006417">
    <property type="term" value="P:regulation of translation"/>
    <property type="evidence" value="ECO:0007669"/>
    <property type="project" value="UniProtKB-KW"/>
</dbReference>
<evidence type="ECO:0000256" key="10">
    <source>
        <dbReference type="HAMAP-Rule" id="MF_01318"/>
    </source>
</evidence>
<dbReference type="GO" id="GO:0000049">
    <property type="term" value="F:tRNA binding"/>
    <property type="evidence" value="ECO:0007669"/>
    <property type="project" value="UniProtKB-KW"/>
</dbReference>
<proteinExistence type="inferred from homology"/>
<accession>A0A6S6SPF2</accession>
<evidence type="ECO:0000256" key="5">
    <source>
        <dbReference type="ARBA" id="ARBA00022845"/>
    </source>
</evidence>
<evidence type="ECO:0000256" key="7">
    <source>
        <dbReference type="ARBA" id="ARBA00022980"/>
    </source>
</evidence>
<evidence type="ECO:0000256" key="11">
    <source>
        <dbReference type="RuleBase" id="RU000659"/>
    </source>
</evidence>
<evidence type="ECO:0000256" key="8">
    <source>
        <dbReference type="ARBA" id="ARBA00023274"/>
    </source>
</evidence>
<keyword evidence="5 10" id="KW-0810">Translation regulation</keyword>
<gene>
    <name evidence="10" type="primary">rplA</name>
    <name evidence="12" type="ORF">HELGO_WM266</name>
</gene>
<keyword evidence="2 10" id="KW-0678">Repressor</keyword>